<sequence>MIPTRSFAQKKNLLLAFDAFGTLFAPKGHVTDHYAAFARHHGIDVPSKNANPSIKDAFRAAYKHEFKTHPNYGKAVNMGAEQWWANVIKGTLSHYLKPKQSIPHALVNDLLTHFSTSDGYTMPPDVMPFFKMLRAKKRKPEQVPEWMWDNTIVGVITNSDDRVPSILESLGLTVGPRRVGTSAERKICSSMDDDISFVVLSYDVGYQKPDKRIFDAAIEMGKETLADGPEGLDIQDFEKLYVGDSIDEDYHAAQAAGWNACLLERSEPSTWNAAEYDVHHRDDPNDQQPKKVDVIRTITSLVNWSPSEPKP</sequence>
<proteinExistence type="predicted"/>
<dbReference type="GO" id="GO:0005634">
    <property type="term" value="C:nucleus"/>
    <property type="evidence" value="ECO:0007669"/>
    <property type="project" value="TreeGrafter"/>
</dbReference>
<dbReference type="Pfam" id="PF00702">
    <property type="entry name" value="Hydrolase"/>
    <property type="match status" value="1"/>
</dbReference>
<accession>A0A6A6JYZ0</accession>
<name>A0A6A6JYZ0_WESOR</name>
<dbReference type="PANTHER" id="PTHR46191:SF2">
    <property type="entry name" value="HALOACID DEHALOGENASE-LIKE HYDROLASE DOMAIN-CONTAINING PROTEIN 3"/>
    <property type="match status" value="1"/>
</dbReference>
<evidence type="ECO:0000313" key="2">
    <source>
        <dbReference type="Proteomes" id="UP000800097"/>
    </source>
</evidence>
<evidence type="ECO:0008006" key="3">
    <source>
        <dbReference type="Google" id="ProtNLM"/>
    </source>
</evidence>
<dbReference type="InterPro" id="IPR023214">
    <property type="entry name" value="HAD_sf"/>
</dbReference>
<keyword evidence="2" id="KW-1185">Reference proteome</keyword>
<dbReference type="OrthoDB" id="444127at2759"/>
<dbReference type="Gene3D" id="1.10.150.720">
    <property type="entry name" value="Haloacid dehalogenase-like hydrolase"/>
    <property type="match status" value="1"/>
</dbReference>
<organism evidence="1 2">
    <name type="scientific">Westerdykella ornata</name>
    <dbReference type="NCBI Taxonomy" id="318751"/>
    <lineage>
        <taxon>Eukaryota</taxon>
        <taxon>Fungi</taxon>
        <taxon>Dikarya</taxon>
        <taxon>Ascomycota</taxon>
        <taxon>Pezizomycotina</taxon>
        <taxon>Dothideomycetes</taxon>
        <taxon>Pleosporomycetidae</taxon>
        <taxon>Pleosporales</taxon>
        <taxon>Sporormiaceae</taxon>
        <taxon>Westerdykella</taxon>
    </lineage>
</organism>
<dbReference type="RefSeq" id="XP_033657797.1">
    <property type="nucleotide sequence ID" value="XM_033795216.1"/>
</dbReference>
<dbReference type="EMBL" id="ML986485">
    <property type="protein sequence ID" value="KAF2280259.1"/>
    <property type="molecule type" value="Genomic_DNA"/>
</dbReference>
<dbReference type="SUPFAM" id="SSF56784">
    <property type="entry name" value="HAD-like"/>
    <property type="match status" value="1"/>
</dbReference>
<dbReference type="PANTHER" id="PTHR46191">
    <property type="match status" value="1"/>
</dbReference>
<dbReference type="InterPro" id="IPR044924">
    <property type="entry name" value="HAD-SF_hydro_IA_REG-2-like_cap"/>
</dbReference>
<dbReference type="Gene3D" id="3.40.50.1000">
    <property type="entry name" value="HAD superfamily/HAD-like"/>
    <property type="match status" value="1"/>
</dbReference>
<dbReference type="Proteomes" id="UP000800097">
    <property type="component" value="Unassembled WGS sequence"/>
</dbReference>
<evidence type="ECO:0000313" key="1">
    <source>
        <dbReference type="EMBL" id="KAF2280259.1"/>
    </source>
</evidence>
<dbReference type="InterPro" id="IPR051828">
    <property type="entry name" value="HAD-like_hydrolase_domain"/>
</dbReference>
<dbReference type="GeneID" id="54548391"/>
<protein>
    <recommendedName>
        <fullName evidence="3">Haloacid dehalogenase</fullName>
    </recommendedName>
</protein>
<dbReference type="InterPro" id="IPR036412">
    <property type="entry name" value="HAD-like_sf"/>
</dbReference>
<gene>
    <name evidence="1" type="ORF">EI97DRAFT_370056</name>
</gene>
<reference evidence="1" key="1">
    <citation type="journal article" date="2020" name="Stud. Mycol.">
        <title>101 Dothideomycetes genomes: a test case for predicting lifestyles and emergence of pathogens.</title>
        <authorList>
            <person name="Haridas S."/>
            <person name="Albert R."/>
            <person name="Binder M."/>
            <person name="Bloem J."/>
            <person name="Labutti K."/>
            <person name="Salamov A."/>
            <person name="Andreopoulos B."/>
            <person name="Baker S."/>
            <person name="Barry K."/>
            <person name="Bills G."/>
            <person name="Bluhm B."/>
            <person name="Cannon C."/>
            <person name="Castanera R."/>
            <person name="Culley D."/>
            <person name="Daum C."/>
            <person name="Ezra D."/>
            <person name="Gonzalez J."/>
            <person name="Henrissat B."/>
            <person name="Kuo A."/>
            <person name="Liang C."/>
            <person name="Lipzen A."/>
            <person name="Lutzoni F."/>
            <person name="Magnuson J."/>
            <person name="Mondo S."/>
            <person name="Nolan M."/>
            <person name="Ohm R."/>
            <person name="Pangilinan J."/>
            <person name="Park H.-J."/>
            <person name="Ramirez L."/>
            <person name="Alfaro M."/>
            <person name="Sun H."/>
            <person name="Tritt A."/>
            <person name="Yoshinaga Y."/>
            <person name="Zwiers L.-H."/>
            <person name="Turgeon B."/>
            <person name="Goodwin S."/>
            <person name="Spatafora J."/>
            <person name="Crous P."/>
            <person name="Grigoriev I."/>
        </authorList>
    </citation>
    <scope>NUCLEOTIDE SEQUENCE</scope>
    <source>
        <strain evidence="1">CBS 379.55</strain>
    </source>
</reference>
<dbReference type="AlphaFoldDB" id="A0A6A6JYZ0"/>